<comment type="subcellular location">
    <subcellularLocation>
        <location evidence="1">Cell membrane</location>
        <topology evidence="1">Multi-pass membrane protein</topology>
    </subcellularLocation>
</comment>
<evidence type="ECO:0000256" key="5">
    <source>
        <dbReference type="ARBA" id="ARBA00023136"/>
    </source>
</evidence>
<feature type="transmembrane region" description="Helical" evidence="6">
    <location>
        <begin position="94"/>
        <end position="113"/>
    </location>
</feature>
<keyword evidence="3 6" id="KW-0812">Transmembrane</keyword>
<feature type="transmembrane region" description="Helical" evidence="6">
    <location>
        <begin position="397"/>
        <end position="417"/>
    </location>
</feature>
<evidence type="ECO:0000313" key="7">
    <source>
        <dbReference type="EMBL" id="MPW27188.1"/>
    </source>
</evidence>
<keyword evidence="8" id="KW-1185">Reference proteome</keyword>
<evidence type="ECO:0000256" key="6">
    <source>
        <dbReference type="SAM" id="Phobius"/>
    </source>
</evidence>
<reference evidence="7 8" key="1">
    <citation type="submission" date="2019-10" db="EMBL/GenBank/DDBJ databases">
        <title>Alkalibaculum tamaniensis sp.nov., a new alkaliphilic acetogen, isolated on methoxylated aromatics from a mud volcano.</title>
        <authorList>
            <person name="Khomyakova M.A."/>
            <person name="Merkel A.Y."/>
            <person name="Bonch-Osmolovskaya E.A."/>
            <person name="Slobodkin A.I."/>
        </authorList>
    </citation>
    <scope>NUCLEOTIDE SEQUENCE [LARGE SCALE GENOMIC DNA]</scope>
    <source>
        <strain evidence="7 8">M08DMB</strain>
    </source>
</reference>
<dbReference type="PANTHER" id="PTHR30250:SF26">
    <property type="entry name" value="PSMA PROTEIN"/>
    <property type="match status" value="1"/>
</dbReference>
<evidence type="ECO:0008006" key="9">
    <source>
        <dbReference type="Google" id="ProtNLM"/>
    </source>
</evidence>
<accession>A0A6A7KCD9</accession>
<proteinExistence type="predicted"/>
<feature type="transmembrane region" description="Helical" evidence="6">
    <location>
        <begin position="373"/>
        <end position="391"/>
    </location>
</feature>
<dbReference type="AlphaFoldDB" id="A0A6A7KCD9"/>
<evidence type="ECO:0000256" key="2">
    <source>
        <dbReference type="ARBA" id="ARBA00022475"/>
    </source>
</evidence>
<evidence type="ECO:0000313" key="8">
    <source>
        <dbReference type="Proteomes" id="UP000440004"/>
    </source>
</evidence>
<sequence>MRTKKTVINMFSDIIPFFVMGLLGFIKIRVFIDYLGYEFYGFTQLFTQIFSYLNIAEAGFGVAIVYALYIPLVEKNREKINRLLSGAKIIFRRIGILIIVVGLILSFFVDLIIKNNPLTPFYTQVAFIIFLITSTGNYFIFAPRFLLQADQNKYIINLVTNLMRILQILIEIILLMLGFDLIIIFISYFVIMIITNIIINRLAYKKYEWINTNTKADMSTFANTKHVLMHNVGSIIALNTDNIIISAFIGVDVVAIYAYYNYIAQFIISITTRIINSTQESFGNLFASSKEKEQSMDTFWEMNSLLFYMASVIFTVTYISMNDFISLWVGEKFLVSQFTVLLFCIIFFYRIVRGTCNVIVNGIGAFKDTKWQSLFEGLLNLTLSIILVQRYHINGVLFATIISYLVTGFWFVPNYVFNKVFNKSSILYYRNYFVNVVLLIVVLLVAKEFSDFIGLYKNNVNLVYWFVDSVIFTPIISIIFFVIYYTVYKPFRLLVNRIIYLIKKK</sequence>
<evidence type="ECO:0000256" key="1">
    <source>
        <dbReference type="ARBA" id="ARBA00004651"/>
    </source>
</evidence>
<keyword evidence="2" id="KW-1003">Cell membrane</keyword>
<keyword evidence="5 6" id="KW-0472">Membrane</keyword>
<feature type="transmembrane region" description="Helical" evidence="6">
    <location>
        <begin position="333"/>
        <end position="352"/>
    </location>
</feature>
<evidence type="ECO:0000256" key="3">
    <source>
        <dbReference type="ARBA" id="ARBA00022692"/>
    </source>
</evidence>
<feature type="transmembrane region" description="Helical" evidence="6">
    <location>
        <begin position="305"/>
        <end position="321"/>
    </location>
</feature>
<organism evidence="7 8">
    <name type="scientific">Alkalibaculum sporogenes</name>
    <dbReference type="NCBI Taxonomy" id="2655001"/>
    <lineage>
        <taxon>Bacteria</taxon>
        <taxon>Bacillati</taxon>
        <taxon>Bacillota</taxon>
        <taxon>Clostridia</taxon>
        <taxon>Eubacteriales</taxon>
        <taxon>Eubacteriaceae</taxon>
        <taxon>Alkalibaculum</taxon>
    </lineage>
</organism>
<feature type="transmembrane region" description="Helical" evidence="6">
    <location>
        <begin position="462"/>
        <end position="487"/>
    </location>
</feature>
<comment type="caution">
    <text evidence="7">The sequence shown here is derived from an EMBL/GenBank/DDBJ whole genome shotgun (WGS) entry which is preliminary data.</text>
</comment>
<feature type="transmembrane region" description="Helical" evidence="6">
    <location>
        <begin position="125"/>
        <end position="147"/>
    </location>
</feature>
<name>A0A6A7KCD9_9FIRM</name>
<dbReference type="Proteomes" id="UP000440004">
    <property type="component" value="Unassembled WGS sequence"/>
</dbReference>
<feature type="transmembrane region" description="Helical" evidence="6">
    <location>
        <begin position="7"/>
        <end position="32"/>
    </location>
</feature>
<gene>
    <name evidence="7" type="ORF">GC105_15560</name>
</gene>
<feature type="transmembrane region" description="Helical" evidence="6">
    <location>
        <begin position="168"/>
        <end position="199"/>
    </location>
</feature>
<evidence type="ECO:0000256" key="4">
    <source>
        <dbReference type="ARBA" id="ARBA00022989"/>
    </source>
</evidence>
<feature type="transmembrane region" description="Helical" evidence="6">
    <location>
        <begin position="429"/>
        <end position="450"/>
    </location>
</feature>
<dbReference type="RefSeq" id="WP_152806662.1">
    <property type="nucleotide sequence ID" value="NZ_WHNX01000046.1"/>
</dbReference>
<dbReference type="GO" id="GO:0005886">
    <property type="term" value="C:plasma membrane"/>
    <property type="evidence" value="ECO:0007669"/>
    <property type="project" value="UniProtKB-SubCell"/>
</dbReference>
<feature type="transmembrane region" description="Helical" evidence="6">
    <location>
        <begin position="52"/>
        <end position="73"/>
    </location>
</feature>
<dbReference type="InterPro" id="IPR050833">
    <property type="entry name" value="Poly_Biosynth_Transport"/>
</dbReference>
<dbReference type="EMBL" id="WHNX01000046">
    <property type="protein sequence ID" value="MPW27188.1"/>
    <property type="molecule type" value="Genomic_DNA"/>
</dbReference>
<keyword evidence="4 6" id="KW-1133">Transmembrane helix</keyword>
<dbReference type="PANTHER" id="PTHR30250">
    <property type="entry name" value="PST FAMILY PREDICTED COLANIC ACID TRANSPORTER"/>
    <property type="match status" value="1"/>
</dbReference>
<protein>
    <recommendedName>
        <fullName evidence="9">Sugar isomerase</fullName>
    </recommendedName>
</protein>